<protein>
    <submittedName>
        <fullName evidence="2">Sporulation protein YqfC</fullName>
    </submittedName>
</protein>
<accession>A0A1I2JL79</accession>
<dbReference type="EMBL" id="QAMZ01000053">
    <property type="protein sequence ID" value="PWL51839.1"/>
    <property type="molecule type" value="Genomic_DNA"/>
</dbReference>
<evidence type="ECO:0000313" key="2">
    <source>
        <dbReference type="EMBL" id="SFF53431.1"/>
    </source>
</evidence>
<dbReference type="EMBL" id="FOOE01000002">
    <property type="protein sequence ID" value="SFF53431.1"/>
    <property type="molecule type" value="Genomic_DNA"/>
</dbReference>
<proteinExistence type="predicted"/>
<reference evidence="1 4" key="2">
    <citation type="submission" date="2018-03" db="EMBL/GenBank/DDBJ databases">
        <title>The uncultured portion of the human microbiome is neutrally assembled.</title>
        <authorList>
            <person name="Jeraldo P."/>
            <person name="Boardman L."/>
            <person name="White B.A."/>
            <person name="Nelson H."/>
            <person name="Goldenfeld N."/>
            <person name="Chia N."/>
        </authorList>
    </citation>
    <scope>NUCLEOTIDE SEQUENCE [LARGE SCALE GENOMIC DNA]</scope>
    <source>
        <strain evidence="1">CIM:MAG 903</strain>
    </source>
</reference>
<organism evidence="2 3">
    <name type="scientific">Clostridium cadaveris</name>
    <dbReference type="NCBI Taxonomy" id="1529"/>
    <lineage>
        <taxon>Bacteria</taxon>
        <taxon>Bacillati</taxon>
        <taxon>Bacillota</taxon>
        <taxon>Clostridia</taxon>
        <taxon>Eubacteriales</taxon>
        <taxon>Clostridiaceae</taxon>
        <taxon>Clostridium</taxon>
    </lineage>
</organism>
<dbReference type="RefSeq" id="WP_027637966.1">
    <property type="nucleotide sequence ID" value="NZ_BAAACD010000024.1"/>
</dbReference>
<dbReference type="Pfam" id="PF07873">
    <property type="entry name" value="YabP"/>
    <property type="match status" value="1"/>
</dbReference>
<dbReference type="Proteomes" id="UP000246114">
    <property type="component" value="Unassembled WGS sequence"/>
</dbReference>
<dbReference type="AlphaFoldDB" id="A0A1I2JL79"/>
<evidence type="ECO:0000313" key="3">
    <source>
        <dbReference type="Proteomes" id="UP000182135"/>
    </source>
</evidence>
<dbReference type="Proteomes" id="UP000182135">
    <property type="component" value="Unassembled WGS sequence"/>
</dbReference>
<gene>
    <name evidence="1" type="primary">yqfC</name>
    <name evidence="1" type="ORF">DBY38_12915</name>
    <name evidence="2" type="ORF">SAMN04487885_10222</name>
</gene>
<sequence length="95" mass="10243">MDGKLNRTREAVADTLGIPLEVALDIPKIIIDGNYQIVIENHKGLIVFDENMVVVNSKVGSITLKGRDFKVLFIGGNTLTIGGILESVGYGSNEN</sequence>
<keyword evidence="3" id="KW-1185">Reference proteome</keyword>
<reference evidence="2 3" key="1">
    <citation type="submission" date="2016-10" db="EMBL/GenBank/DDBJ databases">
        <authorList>
            <person name="de Groot N.N."/>
        </authorList>
    </citation>
    <scope>NUCLEOTIDE SEQUENCE [LARGE SCALE GENOMIC DNA]</scope>
    <source>
        <strain evidence="2 3">NLAE-zl-G419</strain>
    </source>
</reference>
<evidence type="ECO:0000313" key="4">
    <source>
        <dbReference type="Proteomes" id="UP000246114"/>
    </source>
</evidence>
<dbReference type="InterPro" id="IPR022476">
    <property type="entry name" value="Spore_YabP/YqfC"/>
</dbReference>
<evidence type="ECO:0000313" key="1">
    <source>
        <dbReference type="EMBL" id="PWL51839.1"/>
    </source>
</evidence>
<dbReference type="NCBIfam" id="TIGR02856">
    <property type="entry name" value="spore_yqfC"/>
    <property type="match status" value="1"/>
</dbReference>
<dbReference type="eggNOG" id="ENOG5032ZA5">
    <property type="taxonomic scope" value="Bacteria"/>
</dbReference>
<dbReference type="GeneID" id="90544424"/>
<dbReference type="OrthoDB" id="2989236at2"/>
<dbReference type="STRING" id="1529.SAMN04487885_10222"/>
<name>A0A1I2JL79_9CLOT</name>
<dbReference type="InterPro" id="IPR022477">
    <property type="entry name" value="Spore_YqfC"/>
</dbReference>